<dbReference type="RefSeq" id="WP_166095488.1">
    <property type="nucleotide sequence ID" value="NZ_CP049871.1"/>
</dbReference>
<dbReference type="InterPro" id="IPR011991">
    <property type="entry name" value="ArsR-like_HTH"/>
</dbReference>
<sequence>MQQVFLNPHSPAALASRFARAAQRWLPDGPAERADTARRKLLNAIVEREPATLNEVADALGRGAPAVSRSVDTMVRAGLVERQPDPDHRRRLALRLTDSGRDKLAEGGDPSGALTEKLARLAQSELRAVERAIEILERGL</sequence>
<evidence type="ECO:0000313" key="2">
    <source>
        <dbReference type="EMBL" id="QIL03017.1"/>
    </source>
</evidence>
<dbReference type="EMBL" id="CP049871">
    <property type="protein sequence ID" value="QIL03017.1"/>
    <property type="molecule type" value="Genomic_DNA"/>
</dbReference>
<dbReference type="PANTHER" id="PTHR33164">
    <property type="entry name" value="TRANSCRIPTIONAL REGULATOR, MARR FAMILY"/>
    <property type="match status" value="1"/>
</dbReference>
<dbReference type="PROSITE" id="PS50995">
    <property type="entry name" value="HTH_MARR_2"/>
    <property type="match status" value="1"/>
</dbReference>
<proteinExistence type="predicted"/>
<dbReference type="InterPro" id="IPR039422">
    <property type="entry name" value="MarR/SlyA-like"/>
</dbReference>
<dbReference type="Pfam" id="PF12802">
    <property type="entry name" value="MarR_2"/>
    <property type="match status" value="1"/>
</dbReference>
<evidence type="ECO:0000313" key="3">
    <source>
        <dbReference type="Proteomes" id="UP000502502"/>
    </source>
</evidence>
<dbReference type="GO" id="GO:0003700">
    <property type="term" value="F:DNA-binding transcription factor activity"/>
    <property type="evidence" value="ECO:0007669"/>
    <property type="project" value="InterPro"/>
</dbReference>
<organism evidence="2 3">
    <name type="scientific">Sphingomonas sinipercae</name>
    <dbReference type="NCBI Taxonomy" id="2714944"/>
    <lineage>
        <taxon>Bacteria</taxon>
        <taxon>Pseudomonadati</taxon>
        <taxon>Pseudomonadota</taxon>
        <taxon>Alphaproteobacteria</taxon>
        <taxon>Sphingomonadales</taxon>
        <taxon>Sphingomonadaceae</taxon>
        <taxon>Sphingomonas</taxon>
    </lineage>
</organism>
<dbReference type="Gene3D" id="1.10.10.10">
    <property type="entry name" value="Winged helix-like DNA-binding domain superfamily/Winged helix DNA-binding domain"/>
    <property type="match status" value="1"/>
</dbReference>
<dbReference type="Proteomes" id="UP000502502">
    <property type="component" value="Chromosome"/>
</dbReference>
<dbReference type="PANTHER" id="PTHR33164:SF103">
    <property type="entry name" value="REGULATORY PROTEIN MARR"/>
    <property type="match status" value="1"/>
</dbReference>
<dbReference type="SMART" id="SM00347">
    <property type="entry name" value="HTH_MARR"/>
    <property type="match status" value="1"/>
</dbReference>
<accession>A0A6G7ZPV1</accession>
<protein>
    <submittedName>
        <fullName evidence="2">MarR family transcriptional regulator</fullName>
    </submittedName>
</protein>
<dbReference type="InterPro" id="IPR036388">
    <property type="entry name" value="WH-like_DNA-bd_sf"/>
</dbReference>
<gene>
    <name evidence="2" type="ORF">G7078_09690</name>
</gene>
<dbReference type="InterPro" id="IPR000835">
    <property type="entry name" value="HTH_MarR-typ"/>
</dbReference>
<dbReference type="InterPro" id="IPR036390">
    <property type="entry name" value="WH_DNA-bd_sf"/>
</dbReference>
<name>A0A6G7ZPV1_9SPHN</name>
<dbReference type="KEGG" id="ssin:G7078_09690"/>
<dbReference type="SUPFAM" id="SSF46785">
    <property type="entry name" value="Winged helix' DNA-binding domain"/>
    <property type="match status" value="1"/>
</dbReference>
<evidence type="ECO:0000259" key="1">
    <source>
        <dbReference type="PROSITE" id="PS50995"/>
    </source>
</evidence>
<feature type="domain" description="HTH marR-type" evidence="1">
    <location>
        <begin position="1"/>
        <end position="140"/>
    </location>
</feature>
<keyword evidence="3" id="KW-1185">Reference proteome</keyword>
<dbReference type="GO" id="GO:0006950">
    <property type="term" value="P:response to stress"/>
    <property type="evidence" value="ECO:0007669"/>
    <property type="project" value="TreeGrafter"/>
</dbReference>
<dbReference type="AlphaFoldDB" id="A0A6G7ZPV1"/>
<reference evidence="2 3" key="1">
    <citation type="submission" date="2020-03" db="EMBL/GenBank/DDBJ databases">
        <title>Sphingomonas sp. nov., isolated from fish.</title>
        <authorList>
            <person name="Hyun D.-W."/>
            <person name="Bae J.-W."/>
        </authorList>
    </citation>
    <scope>NUCLEOTIDE SEQUENCE [LARGE SCALE GENOMIC DNA]</scope>
    <source>
        <strain evidence="2 3">HDW15C</strain>
    </source>
</reference>
<dbReference type="CDD" id="cd00090">
    <property type="entry name" value="HTH_ARSR"/>
    <property type="match status" value="1"/>
</dbReference>